<reference evidence="2 3" key="1">
    <citation type="submission" date="2006-03" db="EMBL/GenBank/DDBJ databases">
        <authorList>
            <person name="Pinhassi J."/>
            <person name="Pedros-Alio C."/>
            <person name="Ferriera S."/>
            <person name="Johnson J."/>
            <person name="Kravitz S."/>
            <person name="Halpern A."/>
            <person name="Remington K."/>
            <person name="Beeson K."/>
            <person name="Tran B."/>
            <person name="Rogers Y.-H."/>
            <person name="Friedman R."/>
            <person name="Venter J.C."/>
        </authorList>
    </citation>
    <scope>NUCLEOTIDE SEQUENCE [LARGE SCALE GENOMIC DNA]</scope>
    <source>
        <strain evidence="2 3">RED65</strain>
    </source>
</reference>
<dbReference type="EMBL" id="AAQH01000014">
    <property type="protein sequence ID" value="EAT11741.1"/>
    <property type="molecule type" value="Genomic_DNA"/>
</dbReference>
<dbReference type="HOGENOM" id="CLU_780403_0_0_6"/>
<evidence type="ECO:0000313" key="2">
    <source>
        <dbReference type="EMBL" id="EAT11741.1"/>
    </source>
</evidence>
<organism evidence="2 3">
    <name type="scientific">Bermanella marisrubri</name>
    <dbReference type="NCBI Taxonomy" id="207949"/>
    <lineage>
        <taxon>Bacteria</taxon>
        <taxon>Pseudomonadati</taxon>
        <taxon>Pseudomonadota</taxon>
        <taxon>Gammaproteobacteria</taxon>
        <taxon>Oceanospirillales</taxon>
        <taxon>Oceanospirillaceae</taxon>
        <taxon>Bermanella</taxon>
    </lineage>
</organism>
<dbReference type="STRING" id="207949.RED65_06322"/>
<name>Q1N0C3_9GAMM</name>
<accession>Q1N0C3</accession>
<evidence type="ECO:0000256" key="1">
    <source>
        <dbReference type="SAM" id="SignalP"/>
    </source>
</evidence>
<dbReference type="Proteomes" id="UP000004263">
    <property type="component" value="Unassembled WGS sequence"/>
</dbReference>
<keyword evidence="3" id="KW-1185">Reference proteome</keyword>
<dbReference type="OrthoDB" id="7007897at2"/>
<dbReference type="AlphaFoldDB" id="Q1N0C3"/>
<gene>
    <name evidence="2" type="ORF">RED65_06322</name>
</gene>
<dbReference type="RefSeq" id="WP_007016511.1">
    <property type="nucleotide sequence ID" value="NZ_AAQH01000014.1"/>
</dbReference>
<protein>
    <submittedName>
        <fullName evidence="2">Uncharacterized protein</fullName>
    </submittedName>
</protein>
<feature type="chain" id="PRO_5004194476" evidence="1">
    <location>
        <begin position="21"/>
        <end position="367"/>
    </location>
</feature>
<sequence>MLRILCSLAILIAWHSNTCAELQDLTESELSEVSGEGVGYIYEDFQFNAQDPNPIDDTDGYRFKITGIEDTNNDPVDVSFSQIYIAGAGSNRGANLDGNYVNIGRLNNPFEIDMLDGNNLGGGGYTDKAVLSIAAPKHIDVSQGYDCTDATAVQGSGTCASRPEGQPSAGYQGERMDIGLQINTNFATSSDININLYAESAHFDGSYFRVWGGDADVDGNSTVESTMMMEARLNFYADKLILNSCDLDGNNCGTDVVMDQLRMELAIGDAKYYQPATFDVNSDGNFTFMIHAVPSPAANPDAPGTIGANGLRTSSNTATWDWYQDYYTNGAKTNISVGDLSVGGTSFGSSRIQGLQIQYLEVTSHDI</sequence>
<proteinExistence type="predicted"/>
<evidence type="ECO:0000313" key="3">
    <source>
        <dbReference type="Proteomes" id="UP000004263"/>
    </source>
</evidence>
<comment type="caution">
    <text evidence="2">The sequence shown here is derived from an EMBL/GenBank/DDBJ whole genome shotgun (WGS) entry which is preliminary data.</text>
</comment>
<feature type="signal peptide" evidence="1">
    <location>
        <begin position="1"/>
        <end position="20"/>
    </location>
</feature>
<keyword evidence="1" id="KW-0732">Signal</keyword>